<dbReference type="EMBL" id="VCDI01000005">
    <property type="protein sequence ID" value="TLU71744.1"/>
    <property type="molecule type" value="Genomic_DNA"/>
</dbReference>
<sequence>MEDDRPAGPRPRLAILPLDDLGVAELRAYIGELRGEIARAEAMIDRKQAHLGAAAKLFGSPGTPG</sequence>
<comment type="caution">
    <text evidence="2">The sequence shown here is derived from an EMBL/GenBank/DDBJ whole genome shotgun (WGS) entry which is preliminary data.</text>
</comment>
<dbReference type="OrthoDB" id="7282503at2"/>
<dbReference type="Pfam" id="PF06698">
    <property type="entry name" value="DUF1192"/>
    <property type="match status" value="1"/>
</dbReference>
<name>A0A5R9J290_9PROT</name>
<reference evidence="2 3" key="1">
    <citation type="submission" date="2019-05" db="EMBL/GenBank/DDBJ databases">
        <authorList>
            <person name="Pankratov T."/>
            <person name="Grouzdev D."/>
        </authorList>
    </citation>
    <scope>NUCLEOTIDE SEQUENCE [LARGE SCALE GENOMIC DNA]</scope>
    <source>
        <strain evidence="2 3">KEBCLARHB70R</strain>
    </source>
</reference>
<organism evidence="2 3">
    <name type="scientific">Lichenicoccus roseus</name>
    <dbReference type="NCBI Taxonomy" id="2683649"/>
    <lineage>
        <taxon>Bacteria</taxon>
        <taxon>Pseudomonadati</taxon>
        <taxon>Pseudomonadota</taxon>
        <taxon>Alphaproteobacteria</taxon>
        <taxon>Acetobacterales</taxon>
        <taxon>Acetobacteraceae</taxon>
        <taxon>Lichenicoccus</taxon>
    </lineage>
</organism>
<keyword evidence="1" id="KW-0175">Coiled coil</keyword>
<evidence type="ECO:0000256" key="1">
    <source>
        <dbReference type="SAM" id="Coils"/>
    </source>
</evidence>
<feature type="coiled-coil region" evidence="1">
    <location>
        <begin position="23"/>
        <end position="50"/>
    </location>
</feature>
<evidence type="ECO:0000313" key="3">
    <source>
        <dbReference type="Proteomes" id="UP000305654"/>
    </source>
</evidence>
<gene>
    <name evidence="2" type="ORF">FE263_14860</name>
</gene>
<evidence type="ECO:0000313" key="2">
    <source>
        <dbReference type="EMBL" id="TLU71744.1"/>
    </source>
</evidence>
<dbReference type="AlphaFoldDB" id="A0A5R9J290"/>
<dbReference type="InterPro" id="IPR009579">
    <property type="entry name" value="DUF1192"/>
</dbReference>
<dbReference type="RefSeq" id="WP_138326814.1">
    <property type="nucleotide sequence ID" value="NZ_VCDI01000005.1"/>
</dbReference>
<protein>
    <submittedName>
        <fullName evidence="2">DUF1192 domain-containing protein</fullName>
    </submittedName>
</protein>
<proteinExistence type="predicted"/>
<dbReference type="Proteomes" id="UP000305654">
    <property type="component" value="Unassembled WGS sequence"/>
</dbReference>
<accession>A0A5R9J290</accession>
<keyword evidence="3" id="KW-1185">Reference proteome</keyword>